<dbReference type="EMBL" id="QZJW01000008">
    <property type="protein sequence ID" value="RJO61877.1"/>
    <property type="molecule type" value="Genomic_DNA"/>
</dbReference>
<dbReference type="PANTHER" id="PTHR32432">
    <property type="entry name" value="CELL DIVISION PROTEIN FTSA-RELATED"/>
    <property type="match status" value="1"/>
</dbReference>
<dbReference type="AlphaFoldDB" id="A0A419DFK9"/>
<sequence>MLKQDLVYKQKDCLGLDIGASSIKIVQLKKKKNLTKLVGYESRKLPDNLVIEGIISEPKTVAELIKKMMTEVKEGKFTAEKVIASIPDTNVFIRVLELPNLSGKELKEAVMWEADQSIPMAPTDLVVDFQVLGPSAGKDDMNDVLLVAAPRAIVNSYVQLFQFLGLKPEAIEMSLSAVIRALISNKEKNEVMLVADIGAKSTNFGVYDNALRFSDSVDFGGDAFTGSIAKSFGVSEEQAEEKKIGTGLHDQKILDAVKSDLANFESEIKKVIRYHDERTNEERRITKIILCGGSANVPGLTEYLAEKSGLEVKIGNPWVNIDTYPLKQVPKKEAPAFANAIGLSLRGILEADS</sequence>
<dbReference type="InterPro" id="IPR043129">
    <property type="entry name" value="ATPase_NBD"/>
</dbReference>
<reference evidence="1 2" key="1">
    <citation type="journal article" date="2017" name="ISME J.">
        <title>Energy and carbon metabolisms in a deep terrestrial subsurface fluid microbial community.</title>
        <authorList>
            <person name="Momper L."/>
            <person name="Jungbluth S.P."/>
            <person name="Lee M.D."/>
            <person name="Amend J.P."/>
        </authorList>
    </citation>
    <scope>NUCLEOTIDE SEQUENCE [LARGE SCALE GENOMIC DNA]</scope>
    <source>
        <strain evidence="1">SURF_29</strain>
    </source>
</reference>
<name>A0A419DFK9_9BACT</name>
<dbReference type="CDD" id="cd24049">
    <property type="entry name" value="ASKHA_NBD_PilM"/>
    <property type="match status" value="1"/>
</dbReference>
<protein>
    <submittedName>
        <fullName evidence="1">Type IV pilus assembly protein PilM</fullName>
    </submittedName>
</protein>
<evidence type="ECO:0000313" key="1">
    <source>
        <dbReference type="EMBL" id="RJO61877.1"/>
    </source>
</evidence>
<organism evidence="1 2">
    <name type="scientific">candidate division WS5 bacterium</name>
    <dbReference type="NCBI Taxonomy" id="2093353"/>
    <lineage>
        <taxon>Bacteria</taxon>
        <taxon>candidate division WS5</taxon>
    </lineage>
</organism>
<dbReference type="Gene3D" id="3.30.1490.300">
    <property type="match status" value="1"/>
</dbReference>
<dbReference type="SUPFAM" id="SSF53067">
    <property type="entry name" value="Actin-like ATPase domain"/>
    <property type="match status" value="2"/>
</dbReference>
<dbReference type="PIRSF" id="PIRSF019169">
    <property type="entry name" value="PilM"/>
    <property type="match status" value="1"/>
</dbReference>
<dbReference type="PANTHER" id="PTHR32432:SF3">
    <property type="entry name" value="ETHANOLAMINE UTILIZATION PROTEIN EUTJ"/>
    <property type="match status" value="1"/>
</dbReference>
<gene>
    <name evidence="1" type="primary">pilM</name>
    <name evidence="1" type="ORF">C4544_01650</name>
</gene>
<dbReference type="InterPro" id="IPR005883">
    <property type="entry name" value="PilM"/>
</dbReference>
<comment type="caution">
    <text evidence="1">The sequence shown here is derived from an EMBL/GenBank/DDBJ whole genome shotgun (WGS) entry which is preliminary data.</text>
</comment>
<dbReference type="Gene3D" id="3.30.420.40">
    <property type="match status" value="2"/>
</dbReference>
<dbReference type="InterPro" id="IPR050696">
    <property type="entry name" value="FtsA/MreB"/>
</dbReference>
<dbReference type="NCBIfam" id="TIGR01175">
    <property type="entry name" value="pilM"/>
    <property type="match status" value="1"/>
</dbReference>
<accession>A0A419DFK9</accession>
<dbReference type="Pfam" id="PF11104">
    <property type="entry name" value="PilM_2"/>
    <property type="match status" value="1"/>
</dbReference>
<evidence type="ECO:0000313" key="2">
    <source>
        <dbReference type="Proteomes" id="UP000285655"/>
    </source>
</evidence>
<dbReference type="Proteomes" id="UP000285655">
    <property type="component" value="Unassembled WGS sequence"/>
</dbReference>
<proteinExistence type="predicted"/>